<comment type="caution">
    <text evidence="2">The sequence shown here is derived from an EMBL/GenBank/DDBJ whole genome shotgun (WGS) entry which is preliminary data.</text>
</comment>
<dbReference type="EMBL" id="VITK01000001">
    <property type="protein sequence ID" value="TWB06632.1"/>
    <property type="molecule type" value="Genomic_DNA"/>
</dbReference>
<dbReference type="Gene3D" id="2.60.120.460">
    <property type="entry name" value="YjbQ-like"/>
    <property type="match status" value="1"/>
</dbReference>
<dbReference type="InterPro" id="IPR035917">
    <property type="entry name" value="YjbQ-like_sf"/>
</dbReference>
<dbReference type="RefSeq" id="WP_063686545.1">
    <property type="nucleotide sequence ID" value="NZ_LVEM01000002.1"/>
</dbReference>
<dbReference type="PANTHER" id="PTHR30615:SF8">
    <property type="entry name" value="UPF0047 PROTEIN C4A8.02C"/>
    <property type="match status" value="1"/>
</dbReference>
<proteinExistence type="inferred from homology"/>
<accession>A0A560EBA1</accession>
<dbReference type="InterPro" id="IPR001602">
    <property type="entry name" value="UPF0047_YjbQ-like"/>
</dbReference>
<dbReference type="Pfam" id="PF01894">
    <property type="entry name" value="YjbQ"/>
    <property type="match status" value="1"/>
</dbReference>
<gene>
    <name evidence="2" type="ORF">FBZ96_101445</name>
</gene>
<dbReference type="OrthoDB" id="9801725at2"/>
<comment type="similarity">
    <text evidence="1">Belongs to the UPF0047 family.</text>
</comment>
<evidence type="ECO:0000313" key="2">
    <source>
        <dbReference type="EMBL" id="TWB06632.1"/>
    </source>
</evidence>
<protein>
    <submittedName>
        <fullName evidence="2">Secondary thiamine-phosphate synthase enzyme</fullName>
    </submittedName>
</protein>
<dbReference type="STRING" id="1803665.GCA_001641335_03599"/>
<name>A0A560EBA1_9BRAD</name>
<dbReference type="SUPFAM" id="SSF111038">
    <property type="entry name" value="YjbQ-like"/>
    <property type="match status" value="1"/>
</dbReference>
<sequence>MTSTKSITRSTPSSVQATTISSSLLTVQTPGCGFIDLTSEAAKFVAEVRARDGALTLFIRHTSASLTIQENADPSVLVDLTTALARFAPDDEDAGWTHDTEGPDDMPAHVKTMLTGTSLHVPVLDGKLALGTWQAIYLIEHRTRPHRREVVLQFIGGNR</sequence>
<dbReference type="PANTHER" id="PTHR30615">
    <property type="entry name" value="UNCHARACTERIZED PROTEIN YJBQ-RELATED"/>
    <property type="match status" value="1"/>
</dbReference>
<keyword evidence="3" id="KW-1185">Reference proteome</keyword>
<organism evidence="2 3">
    <name type="scientific">Bradyrhizobium stylosanthis</name>
    <dbReference type="NCBI Taxonomy" id="1803665"/>
    <lineage>
        <taxon>Bacteria</taxon>
        <taxon>Pseudomonadati</taxon>
        <taxon>Pseudomonadota</taxon>
        <taxon>Alphaproteobacteria</taxon>
        <taxon>Hyphomicrobiales</taxon>
        <taxon>Nitrobacteraceae</taxon>
        <taxon>Bradyrhizobium</taxon>
    </lineage>
</organism>
<dbReference type="NCBIfam" id="TIGR00149">
    <property type="entry name" value="TIGR00149_YjbQ"/>
    <property type="match status" value="1"/>
</dbReference>
<dbReference type="AlphaFoldDB" id="A0A560EBA1"/>
<dbReference type="Proteomes" id="UP000319949">
    <property type="component" value="Unassembled WGS sequence"/>
</dbReference>
<evidence type="ECO:0000313" key="3">
    <source>
        <dbReference type="Proteomes" id="UP000319949"/>
    </source>
</evidence>
<reference evidence="2 3" key="1">
    <citation type="submission" date="2019-06" db="EMBL/GenBank/DDBJ databases">
        <title>Genomic Encyclopedia of Type Strains, Phase IV (KMG-V): Genome sequencing to study the core and pangenomes of soil and plant-associated prokaryotes.</title>
        <authorList>
            <person name="Whitman W."/>
        </authorList>
    </citation>
    <scope>NUCLEOTIDE SEQUENCE [LARGE SCALE GENOMIC DNA]</scope>
    <source>
        <strain evidence="2 3">BR 510</strain>
    </source>
</reference>
<dbReference type="PROSITE" id="PS01314">
    <property type="entry name" value="UPF0047"/>
    <property type="match status" value="1"/>
</dbReference>
<evidence type="ECO:0000256" key="1">
    <source>
        <dbReference type="ARBA" id="ARBA00005534"/>
    </source>
</evidence>
<dbReference type="PIRSF" id="PIRSF004681">
    <property type="entry name" value="UCP004681"/>
    <property type="match status" value="1"/>
</dbReference>